<reference evidence="3" key="1">
    <citation type="journal article" date="2019" name="Int. J. Syst. Evol. Microbiol.">
        <title>The Global Catalogue of Microorganisms (GCM) 10K type strain sequencing project: providing services to taxonomists for standard genome sequencing and annotation.</title>
        <authorList>
            <consortium name="The Broad Institute Genomics Platform"/>
            <consortium name="The Broad Institute Genome Sequencing Center for Infectious Disease"/>
            <person name="Wu L."/>
            <person name="Ma J."/>
        </authorList>
    </citation>
    <scope>NUCLEOTIDE SEQUENCE [LARGE SCALE GENOMIC DNA]</scope>
    <source>
        <strain evidence="3">CCUG 61889</strain>
    </source>
</reference>
<keyword evidence="1" id="KW-0472">Membrane</keyword>
<keyword evidence="1" id="KW-1133">Transmembrane helix</keyword>
<feature type="transmembrane region" description="Helical" evidence="1">
    <location>
        <begin position="20"/>
        <end position="43"/>
    </location>
</feature>
<dbReference type="Pfam" id="PF06161">
    <property type="entry name" value="DUF975"/>
    <property type="match status" value="1"/>
</dbReference>
<evidence type="ECO:0000313" key="3">
    <source>
        <dbReference type="Proteomes" id="UP001595752"/>
    </source>
</evidence>
<comment type="caution">
    <text evidence="2">The sequence shown here is derived from an EMBL/GenBank/DDBJ whole genome shotgun (WGS) entry which is preliminary data.</text>
</comment>
<feature type="transmembrane region" description="Helical" evidence="1">
    <location>
        <begin position="63"/>
        <end position="84"/>
    </location>
</feature>
<organism evidence="2 3">
    <name type="scientific">Bacillus songklensis</name>
    <dbReference type="NCBI Taxonomy" id="1069116"/>
    <lineage>
        <taxon>Bacteria</taxon>
        <taxon>Bacillati</taxon>
        <taxon>Bacillota</taxon>
        <taxon>Bacilli</taxon>
        <taxon>Bacillales</taxon>
        <taxon>Bacillaceae</taxon>
        <taxon>Bacillus</taxon>
    </lineage>
</organism>
<dbReference type="PANTHER" id="PTHR40076">
    <property type="entry name" value="MEMBRANE PROTEIN-RELATED"/>
    <property type="match status" value="1"/>
</dbReference>
<proteinExistence type="predicted"/>
<feature type="transmembrane region" description="Helical" evidence="1">
    <location>
        <begin position="104"/>
        <end position="131"/>
    </location>
</feature>
<keyword evidence="3" id="KW-1185">Reference proteome</keyword>
<dbReference type="EMBL" id="JBHRZT010000068">
    <property type="protein sequence ID" value="MFC3885038.1"/>
    <property type="molecule type" value="Genomic_DNA"/>
</dbReference>
<protein>
    <submittedName>
        <fullName evidence="2">DUF975 family protein</fullName>
    </submittedName>
</protein>
<dbReference type="Proteomes" id="UP001595752">
    <property type="component" value="Unassembled WGS sequence"/>
</dbReference>
<dbReference type="PANTHER" id="PTHR40076:SF1">
    <property type="entry name" value="MEMBRANE PROTEIN"/>
    <property type="match status" value="1"/>
</dbReference>
<gene>
    <name evidence="2" type="ORF">ACFOU2_16810</name>
</gene>
<dbReference type="InterPro" id="IPR010380">
    <property type="entry name" value="DUF975"/>
</dbReference>
<keyword evidence="1" id="KW-0812">Transmembrane</keyword>
<evidence type="ECO:0000256" key="1">
    <source>
        <dbReference type="SAM" id="Phobius"/>
    </source>
</evidence>
<feature type="transmembrane region" description="Helical" evidence="1">
    <location>
        <begin position="169"/>
        <end position="195"/>
    </location>
</feature>
<evidence type="ECO:0000313" key="2">
    <source>
        <dbReference type="EMBL" id="MFC3885038.1"/>
    </source>
</evidence>
<name>A0ABV8B4F1_9BACI</name>
<sequence>MKIREVKRYARQSLKNRWGFALLLTIVTFGIYGGIQVLVEMLISGGFEAWVDDESTSATMVGYILSVILAPIIMSNYWVFLGIVRKEPVKIGDLFDPFLNFGLYVKAIGLYILVAIYTLLWTLLLIIPGIIKGMAYSQAYFVLKDHPDYSINRAITESRKLMDGYKWSYFLLMLSFIGWGILSILTLGIGFLWLIPYVTASLASFYEQLSNHPKEA</sequence>
<dbReference type="RefSeq" id="WP_377917078.1">
    <property type="nucleotide sequence ID" value="NZ_JBHRZT010000068.1"/>
</dbReference>
<accession>A0ABV8B4F1</accession>